<evidence type="ECO:0000313" key="2">
    <source>
        <dbReference type="Proteomes" id="UP000030710"/>
    </source>
</evidence>
<proteinExistence type="predicted"/>
<protein>
    <submittedName>
        <fullName evidence="1">Uncharacterized protein</fullName>
    </submittedName>
</protein>
<dbReference type="EMBL" id="KE356561">
    <property type="protein sequence ID" value="ERG94200.1"/>
    <property type="molecule type" value="Genomic_DNA"/>
</dbReference>
<dbReference type="Proteomes" id="UP000030710">
    <property type="component" value="Unassembled WGS sequence"/>
</dbReference>
<name>U1NBD8_9EURY</name>
<evidence type="ECO:0000313" key="1">
    <source>
        <dbReference type="EMBL" id="ERG94200.1"/>
    </source>
</evidence>
<sequence>MHRVREIRLSGVLFIAPGHLPRYTRAVASLLS</sequence>
<feature type="non-terminal residue" evidence="1">
    <location>
        <position position="32"/>
    </location>
</feature>
<reference evidence="1 2" key="1">
    <citation type="journal article" date="2013" name="PLoS ONE">
        <title>Assembly-driven community genomics of a hypersaline microbial ecosystem.</title>
        <authorList>
            <person name="Podell S."/>
            <person name="Ugalde J.A."/>
            <person name="Narasingarao P."/>
            <person name="Banfield J.F."/>
            <person name="Heidelberg K.B."/>
            <person name="Allen E.E."/>
        </authorList>
    </citation>
    <scope>NUCLEOTIDE SEQUENCE [LARGE SCALE GENOMIC DNA]</scope>
    <source>
        <strain evidence="2">J07HQW2</strain>
    </source>
</reference>
<organism evidence="1 2">
    <name type="scientific">Haloquadratum walsbyi J07HQW2</name>
    <dbReference type="NCBI Taxonomy" id="1238425"/>
    <lineage>
        <taxon>Archaea</taxon>
        <taxon>Methanobacteriati</taxon>
        <taxon>Methanobacteriota</taxon>
        <taxon>Stenosarchaea group</taxon>
        <taxon>Halobacteria</taxon>
        <taxon>Halobacteriales</taxon>
        <taxon>Haloferacaceae</taxon>
        <taxon>Haloquadratum</taxon>
    </lineage>
</organism>
<accession>U1NBD8</accession>
<dbReference type="AlphaFoldDB" id="U1NBD8"/>
<gene>
    <name evidence="1" type="ORF">J07HQW2_00634</name>
</gene>
<dbReference type="HOGENOM" id="CLU_3400324_0_0_2"/>
<dbReference type="STRING" id="1238425.J07HQW2_00634"/>